<feature type="transmembrane region" description="Helical" evidence="2">
    <location>
        <begin position="113"/>
        <end position="136"/>
    </location>
</feature>
<proteinExistence type="predicted"/>
<dbReference type="EMBL" id="CP073767">
    <property type="protein sequence ID" value="UWZ59783.1"/>
    <property type="molecule type" value="Genomic_DNA"/>
</dbReference>
<keyword evidence="2" id="KW-1133">Transmembrane helix</keyword>
<name>A0A9Q9MHR7_9ACTN</name>
<gene>
    <name evidence="4" type="ORF">Daura_26985</name>
</gene>
<dbReference type="InterPro" id="IPR018649">
    <property type="entry name" value="SHOCT"/>
</dbReference>
<evidence type="ECO:0000313" key="5">
    <source>
        <dbReference type="Proteomes" id="UP001058003"/>
    </source>
</evidence>
<evidence type="ECO:0000259" key="3">
    <source>
        <dbReference type="Pfam" id="PF09851"/>
    </source>
</evidence>
<dbReference type="Proteomes" id="UP001058003">
    <property type="component" value="Chromosome"/>
</dbReference>
<dbReference type="AlphaFoldDB" id="A0A9Q9MHR7"/>
<evidence type="ECO:0000256" key="1">
    <source>
        <dbReference type="SAM" id="MobiDB-lite"/>
    </source>
</evidence>
<sequence length="227" mass="23854">MRLTMRAGASLLLGFTGIVVAGAGLNRLLDIGTCASGGPSVIARQCPEGTTLWSLLLPVGFVIWMVGLFLSEEGLVKPGTGQVVWTAGFTGGGVALLVKVLTSPIEPGAKAGLYVVAAVFIPMGLAFGVTGIVQLVRARRGDPRSRGRSTGRKPATAAGDPHLKRLHRLRSMGALTRAEFDRLKHDPATAADRLALIQQLAELKASGVLTAEEFEAKKLATLRGEHR</sequence>
<accession>A0A9Q9MHR7</accession>
<dbReference type="KEGG" id="daur:Daura_26985"/>
<feature type="region of interest" description="Disordered" evidence="1">
    <location>
        <begin position="140"/>
        <end position="160"/>
    </location>
</feature>
<organism evidence="4 5">
    <name type="scientific">Dactylosporangium aurantiacum</name>
    <dbReference type="NCBI Taxonomy" id="35754"/>
    <lineage>
        <taxon>Bacteria</taxon>
        <taxon>Bacillati</taxon>
        <taxon>Actinomycetota</taxon>
        <taxon>Actinomycetes</taxon>
        <taxon>Micromonosporales</taxon>
        <taxon>Micromonosporaceae</taxon>
        <taxon>Dactylosporangium</taxon>
    </lineage>
</organism>
<feature type="domain" description="SHOCT" evidence="3">
    <location>
        <begin position="163"/>
        <end position="186"/>
    </location>
</feature>
<keyword evidence="5" id="KW-1185">Reference proteome</keyword>
<reference evidence="4" key="1">
    <citation type="submission" date="2021-04" db="EMBL/GenBank/DDBJ databases">
        <title>Dactylosporangium aurantiacum NRRL B-8018 full assembly.</title>
        <authorList>
            <person name="Hartkoorn R.C."/>
            <person name="Beaudoing E."/>
            <person name="Hot D."/>
        </authorList>
    </citation>
    <scope>NUCLEOTIDE SEQUENCE</scope>
    <source>
        <strain evidence="4">NRRL B-8018</strain>
    </source>
</reference>
<feature type="domain" description="SHOCT" evidence="3">
    <location>
        <begin position="197"/>
        <end position="218"/>
    </location>
</feature>
<feature type="transmembrane region" description="Helical" evidence="2">
    <location>
        <begin position="53"/>
        <end position="71"/>
    </location>
</feature>
<dbReference type="OrthoDB" id="3388510at2"/>
<evidence type="ECO:0000256" key="2">
    <source>
        <dbReference type="SAM" id="Phobius"/>
    </source>
</evidence>
<protein>
    <submittedName>
        <fullName evidence="4">SHOCT domain-containing protein</fullName>
    </submittedName>
</protein>
<feature type="transmembrane region" description="Helical" evidence="2">
    <location>
        <begin position="83"/>
        <end position="101"/>
    </location>
</feature>
<dbReference type="Pfam" id="PF09851">
    <property type="entry name" value="SHOCT"/>
    <property type="match status" value="2"/>
</dbReference>
<dbReference type="RefSeq" id="WP_033357359.1">
    <property type="nucleotide sequence ID" value="NZ_CP073767.1"/>
</dbReference>
<keyword evidence="2" id="KW-0812">Transmembrane</keyword>
<keyword evidence="2" id="KW-0472">Membrane</keyword>
<evidence type="ECO:0000313" key="4">
    <source>
        <dbReference type="EMBL" id="UWZ59783.1"/>
    </source>
</evidence>